<dbReference type="PANTHER" id="PTHR46481">
    <property type="entry name" value="ZINC FINGER BED DOMAIN-CONTAINING PROTEIN 4"/>
    <property type="match status" value="1"/>
</dbReference>
<keyword evidence="5" id="KW-0539">Nucleus</keyword>
<evidence type="ECO:0000256" key="1">
    <source>
        <dbReference type="ARBA" id="ARBA00004123"/>
    </source>
</evidence>
<dbReference type="InterPro" id="IPR027417">
    <property type="entry name" value="P-loop_NTPase"/>
</dbReference>
<evidence type="ECO:0000256" key="5">
    <source>
        <dbReference type="ARBA" id="ARBA00023242"/>
    </source>
</evidence>
<evidence type="ECO:0000256" key="6">
    <source>
        <dbReference type="SAM" id="MobiDB-lite"/>
    </source>
</evidence>
<proteinExistence type="predicted"/>
<dbReference type="AlphaFoldDB" id="A0A2H3G369"/>
<evidence type="ECO:0000256" key="2">
    <source>
        <dbReference type="ARBA" id="ARBA00022723"/>
    </source>
</evidence>
<dbReference type="EMBL" id="MABQ02000010">
    <property type="protein sequence ID" value="PCD25341.1"/>
    <property type="molecule type" value="Genomic_DNA"/>
</dbReference>
<dbReference type="InterPro" id="IPR040632">
    <property type="entry name" value="Sulfotransfer_4"/>
</dbReference>
<evidence type="ECO:0000256" key="3">
    <source>
        <dbReference type="ARBA" id="ARBA00022771"/>
    </source>
</evidence>
<protein>
    <recommendedName>
        <fullName evidence="9">AC transposase</fullName>
    </recommendedName>
</protein>
<keyword evidence="2" id="KW-0479">Metal-binding</keyword>
<dbReference type="GO" id="GO:0005634">
    <property type="term" value="C:nucleus"/>
    <property type="evidence" value="ECO:0007669"/>
    <property type="project" value="UniProtKB-SubCell"/>
</dbReference>
<dbReference type="InterPro" id="IPR012337">
    <property type="entry name" value="RNaseH-like_sf"/>
</dbReference>
<feature type="region of interest" description="Disordered" evidence="6">
    <location>
        <begin position="392"/>
        <end position="412"/>
    </location>
</feature>
<comment type="caution">
    <text evidence="7">The sequence shown here is derived from an EMBL/GenBank/DDBJ whole genome shotgun (WGS) entry which is preliminary data.</text>
</comment>
<evidence type="ECO:0008006" key="9">
    <source>
        <dbReference type="Google" id="ProtNLM"/>
    </source>
</evidence>
<dbReference type="Gene3D" id="3.40.50.300">
    <property type="entry name" value="P-loop containing nucleotide triphosphate hydrolases"/>
    <property type="match status" value="1"/>
</dbReference>
<dbReference type="Pfam" id="PF17784">
    <property type="entry name" value="Sulfotransfer_4"/>
    <property type="match status" value="1"/>
</dbReference>
<comment type="subcellular location">
    <subcellularLocation>
        <location evidence="1">Nucleus</location>
    </subcellularLocation>
</comment>
<evidence type="ECO:0000313" key="7">
    <source>
        <dbReference type="EMBL" id="PCD25341.1"/>
    </source>
</evidence>
<keyword evidence="4" id="KW-0862">Zinc</keyword>
<dbReference type="InterPro" id="IPR052035">
    <property type="entry name" value="ZnF_BED_domain_contain"/>
</dbReference>
<name>A0A2H3G369_FUSOX</name>
<evidence type="ECO:0000256" key="4">
    <source>
        <dbReference type="ARBA" id="ARBA00022833"/>
    </source>
</evidence>
<dbReference type="PANTHER" id="PTHR46481:SF10">
    <property type="entry name" value="ZINC FINGER BED DOMAIN-CONTAINING PROTEIN 39"/>
    <property type="match status" value="1"/>
</dbReference>
<dbReference type="SUPFAM" id="SSF53098">
    <property type="entry name" value="Ribonuclease H-like"/>
    <property type="match status" value="1"/>
</dbReference>
<dbReference type="Proteomes" id="UP000219602">
    <property type="component" value="Chromosome 12"/>
</dbReference>
<dbReference type="GO" id="GO:0008270">
    <property type="term" value="F:zinc ion binding"/>
    <property type="evidence" value="ECO:0007669"/>
    <property type="project" value="UniProtKB-KW"/>
</dbReference>
<reference evidence="7 8" key="1">
    <citation type="journal article" date="2016" name="Environ. Microbiol.">
        <title>Effector profiles distinguish formae speciales of Fusarium oxysporum.</title>
        <authorList>
            <person name="van Dam P."/>
            <person name="Fokkens L."/>
            <person name="Schmidt S.M."/>
            <person name="Linmans J.H."/>
            <person name="Kistler H.C."/>
            <person name="Ma L.J."/>
            <person name="Rep M."/>
        </authorList>
    </citation>
    <scope>NUCLEOTIDE SEQUENCE [LARGE SCALE GENOMIC DNA]</scope>
    <source>
        <strain evidence="7 8">Forc016</strain>
    </source>
</reference>
<evidence type="ECO:0000313" key="8">
    <source>
        <dbReference type="Proteomes" id="UP000219602"/>
    </source>
</evidence>
<dbReference type="SUPFAM" id="SSF52540">
    <property type="entry name" value="P-loop containing nucleoside triphosphate hydrolases"/>
    <property type="match status" value="1"/>
</dbReference>
<keyword evidence="3" id="KW-0863">Zinc-finger</keyword>
<reference evidence="7 8" key="2">
    <citation type="journal article" date="2017" name="Sci. Rep.">
        <title>A mobile pathogenicity chromosome in Fusarium oxysporum for infection of multiple cucurbit species.</title>
        <authorList>
            <person name="van Dam P."/>
            <person name="Fokkens L."/>
            <person name="Ayukawa Y."/>
            <person name="van der Gragt M."/>
            <person name="Ter Horst A."/>
            <person name="Brankovics B."/>
            <person name="Houterman P.M."/>
            <person name="Arie T."/>
            <person name="Rep M."/>
        </authorList>
    </citation>
    <scope>NUCLEOTIDE SEQUENCE [LARGE SCALE GENOMIC DNA]</scope>
    <source>
        <strain evidence="7 8">Forc016</strain>
    </source>
</reference>
<organism evidence="7 8">
    <name type="scientific">Fusarium oxysporum f. sp. radicis-cucumerinum</name>
    <dbReference type="NCBI Taxonomy" id="327505"/>
    <lineage>
        <taxon>Eukaryota</taxon>
        <taxon>Fungi</taxon>
        <taxon>Dikarya</taxon>
        <taxon>Ascomycota</taxon>
        <taxon>Pezizomycotina</taxon>
        <taxon>Sordariomycetes</taxon>
        <taxon>Hypocreomycetidae</taxon>
        <taxon>Hypocreales</taxon>
        <taxon>Nectriaceae</taxon>
        <taxon>Fusarium</taxon>
        <taxon>Fusarium oxysporum species complex</taxon>
    </lineage>
</organism>
<accession>A0A2H3G369</accession>
<sequence>MGQHYSQPRLGTKLQVIGAGLPRTGTASISRALEILLDGPVYHGATQALLGPEREIKTWIKVLMQWRPKDNSTRRSNLDLMKEHIDGFAAITDSPGSTLVPELMTVYPDAIVICTVRDVEAWERSMAAVSSKSTQWFLRFVLFPVPSLRYFVDYIDALRQQWFLKYGETEPVTSSSYNQHITWLKENVPEDRLVFIDVHDGWEPLCKALPGTWLVSDPSQSKSSIKPSISELPQYHGQAGGGEICLPFNAYHSSHESTPNPMESDDIMLPSPPPSAFSFLRPPRNLASQFELTTQSALPDHPTVADLPRAVWRNKRYVLEESLSRKGSKGRKSWIKRHGFFLVEIDTNDSPLSPYWACRLCDAKGQPEFFAAAATSSAADHLRKSHRIFESSQAADPDLSTDESERPKRRRLQYSAVPRARVKMIRELSLGLLINTNVPFSFFSDTFFQQLAWQLDPHLADQIPWSRQSMGRLLDDTYKSKKDEIKQELSDALTKIHLGFDLWTSPNRHAVVAITAHFLDRQGKHQSRLLALRRQLGCHSGESLAVTLGQVVREWKIEDRVGTVISDNASSNDSCLVNFYGDLDAEMSLADVRARRMRCYGHILNLVARAFLYGEDFESFEAESQVFDLLGRREDDLRHWRKKGPVGKLHNVVKFIRSSPQRCELFKRISRENDEAQEYLLASESTAELEVVMNNDTRWNSTYLMISRALVKQGDIRAFLVHPEVEKWLPEADMLKGDDWRLLAEIKLILEPFYLQTMRTQGWGSEGGNGRLWEVMTGMEYLLEHLEDRKLFHHAVPDEAGGQDTNSQAELARGRPDLLRVIKYLKYDPGFDLFDLRAALSQGLTIAKL</sequence>
<gene>
    <name evidence="7" type="ORF">AU210_014448</name>
</gene>